<name>A0AA46SCC5_CYTFI</name>
<organism evidence="1 2">
    <name type="scientific">Cytobacillus firmus</name>
    <name type="common">Bacillus firmus</name>
    <dbReference type="NCBI Taxonomy" id="1399"/>
    <lineage>
        <taxon>Bacteria</taxon>
        <taxon>Bacillati</taxon>
        <taxon>Bacillota</taxon>
        <taxon>Bacilli</taxon>
        <taxon>Bacillales</taxon>
        <taxon>Bacillaceae</taxon>
        <taxon>Cytobacillus</taxon>
    </lineage>
</organism>
<protein>
    <submittedName>
        <fullName evidence="1">Uncharacterized protein</fullName>
    </submittedName>
</protein>
<proteinExistence type="predicted"/>
<reference evidence="1" key="1">
    <citation type="submission" date="2022-10" db="EMBL/GenBank/DDBJ databases">
        <title>Mechanism of multi-heavy metal repair in Cytobacillus Firmus M7.</title>
        <authorList>
            <person name="Li X."/>
            <person name="Yu C."/>
        </authorList>
    </citation>
    <scope>NUCLEOTIDE SEQUENCE</scope>
    <source>
        <strain evidence="1">M7</strain>
    </source>
</reference>
<accession>A0AA46SCC5</accession>
<dbReference type="Proteomes" id="UP001163104">
    <property type="component" value="Chromosome"/>
</dbReference>
<dbReference type="AlphaFoldDB" id="A0AA46SCC5"/>
<gene>
    <name evidence="1" type="ORF">OD459_12985</name>
</gene>
<dbReference type="EMBL" id="CP107027">
    <property type="protein sequence ID" value="UYG93203.1"/>
    <property type="molecule type" value="Genomic_DNA"/>
</dbReference>
<dbReference type="RefSeq" id="WP_263599096.1">
    <property type="nucleotide sequence ID" value="NZ_CP107027.1"/>
</dbReference>
<evidence type="ECO:0000313" key="2">
    <source>
        <dbReference type="Proteomes" id="UP001163104"/>
    </source>
</evidence>
<evidence type="ECO:0000313" key="1">
    <source>
        <dbReference type="EMBL" id="UYG93203.1"/>
    </source>
</evidence>
<sequence>MHWECRYCDNSFRPRNYDGDLVCSKCGAEWEDAKVLVEDEEEF</sequence>